<dbReference type="GO" id="GO:0004416">
    <property type="term" value="F:hydroxyacylglutathione hydrolase activity"/>
    <property type="evidence" value="ECO:0007669"/>
    <property type="project" value="UniProtKB-EC"/>
</dbReference>
<dbReference type="RefSeq" id="WP_066825578.1">
    <property type="nucleotide sequence ID" value="NZ_LTBA01000020.1"/>
</dbReference>
<accession>A0A151B314</accession>
<dbReference type="CDD" id="cd07743">
    <property type="entry name" value="metallo-hydrolase-like_MBL-fold"/>
    <property type="match status" value="1"/>
</dbReference>
<dbReference type="STRING" id="1121338.CLTEP_17850"/>
<keyword evidence="2" id="KW-0378">Hydrolase</keyword>
<comment type="caution">
    <text evidence="2">The sequence shown here is derived from an EMBL/GenBank/DDBJ whole genome shotgun (WGS) entry which is preliminary data.</text>
</comment>
<evidence type="ECO:0000259" key="1">
    <source>
        <dbReference type="SMART" id="SM00849"/>
    </source>
</evidence>
<gene>
    <name evidence="2" type="primary">gloB_3</name>
    <name evidence="2" type="ORF">CLTEP_17850</name>
</gene>
<sequence length="303" mass="35347">MELENIKGRTHIIKASTNIGVYVFDNKKCILIDTGLSKNYGKRIDRVLKKENIEPKYIINTHHHIDHSGGNQYFCDNYEKALVCVSEKTSTHLKYPYIGTAVICCGSPISKFEDNKYHKVDMILEPGIHKFRENNGIHKFYEHEFNIISLEGHSEDQIGIITPDNVCFLGDSIFGSEVLKKYSFPYLYDVKKSIESLEYIKNIDADYFVISHSKDVLNREEILELADENIKNINNYIEQILEFLHEPMTREELLAKIMYTNGLSFNFKQYYFNFSTLASFISYLYNEGLIKHLLKDEKLYLCL</sequence>
<dbReference type="InterPro" id="IPR036866">
    <property type="entry name" value="RibonucZ/Hydroxyglut_hydro"/>
</dbReference>
<evidence type="ECO:0000313" key="3">
    <source>
        <dbReference type="Proteomes" id="UP000075531"/>
    </source>
</evidence>
<keyword evidence="3" id="KW-1185">Reference proteome</keyword>
<dbReference type="Pfam" id="PF00753">
    <property type="entry name" value="Lactamase_B"/>
    <property type="match status" value="1"/>
</dbReference>
<name>A0A151B314_9CLOT</name>
<organism evidence="2 3">
    <name type="scientific">Clostridium tepidiprofundi DSM 19306</name>
    <dbReference type="NCBI Taxonomy" id="1121338"/>
    <lineage>
        <taxon>Bacteria</taxon>
        <taxon>Bacillati</taxon>
        <taxon>Bacillota</taxon>
        <taxon>Clostridia</taxon>
        <taxon>Eubacteriales</taxon>
        <taxon>Clostridiaceae</taxon>
        <taxon>Clostridium</taxon>
    </lineage>
</organism>
<dbReference type="SUPFAM" id="SSF56281">
    <property type="entry name" value="Metallo-hydrolase/oxidoreductase"/>
    <property type="match status" value="1"/>
</dbReference>
<reference evidence="2 3" key="1">
    <citation type="submission" date="2016-02" db="EMBL/GenBank/DDBJ databases">
        <title>Genome sequence of Clostridium tepidiprofundi DSM 19306.</title>
        <authorList>
            <person name="Poehlein A."/>
            <person name="Daniel R."/>
        </authorList>
    </citation>
    <scope>NUCLEOTIDE SEQUENCE [LARGE SCALE GENOMIC DNA]</scope>
    <source>
        <strain evidence="2 3">DSM 19306</strain>
    </source>
</reference>
<dbReference type="InterPro" id="IPR001279">
    <property type="entry name" value="Metallo-B-lactamas"/>
</dbReference>
<dbReference type="PATRIC" id="fig|1121338.3.peg.1826"/>
<dbReference type="PANTHER" id="PTHR42951:SF14">
    <property type="entry name" value="METALLO-BETA-LACTAMASE SUPERFAMILY PROTEIN"/>
    <property type="match status" value="1"/>
</dbReference>
<dbReference type="AlphaFoldDB" id="A0A151B314"/>
<evidence type="ECO:0000313" key="2">
    <source>
        <dbReference type="EMBL" id="KYH34286.1"/>
    </source>
</evidence>
<dbReference type="Proteomes" id="UP000075531">
    <property type="component" value="Unassembled WGS sequence"/>
</dbReference>
<dbReference type="OrthoDB" id="11380at2"/>
<dbReference type="PANTHER" id="PTHR42951">
    <property type="entry name" value="METALLO-BETA-LACTAMASE DOMAIN-CONTAINING"/>
    <property type="match status" value="1"/>
</dbReference>
<dbReference type="InterPro" id="IPR050855">
    <property type="entry name" value="NDM-1-like"/>
</dbReference>
<dbReference type="EC" id="3.1.2.6" evidence="2"/>
<proteinExistence type="predicted"/>
<dbReference type="SMART" id="SM00849">
    <property type="entry name" value="Lactamase_B"/>
    <property type="match status" value="1"/>
</dbReference>
<dbReference type="Gene3D" id="3.60.15.10">
    <property type="entry name" value="Ribonuclease Z/Hydroxyacylglutathione hydrolase-like"/>
    <property type="match status" value="1"/>
</dbReference>
<protein>
    <submittedName>
        <fullName evidence="2">Hydroxyacylglutathione hydrolase</fullName>
        <ecNumber evidence="2">3.1.2.6</ecNumber>
    </submittedName>
</protein>
<feature type="domain" description="Metallo-beta-lactamase" evidence="1">
    <location>
        <begin position="17"/>
        <end position="212"/>
    </location>
</feature>
<dbReference type="EMBL" id="LTBA01000020">
    <property type="protein sequence ID" value="KYH34286.1"/>
    <property type="molecule type" value="Genomic_DNA"/>
</dbReference>